<dbReference type="EMBL" id="QPJW01000005">
    <property type="protein sequence ID" value="RCX19169.1"/>
    <property type="molecule type" value="Genomic_DNA"/>
</dbReference>
<accession>A0A369BCB6</accession>
<keyword evidence="2" id="KW-1185">Reference proteome</keyword>
<reference evidence="1 2" key="1">
    <citation type="submission" date="2018-07" db="EMBL/GenBank/DDBJ databases">
        <title>Genomic Encyclopedia of Type Strains, Phase III (KMG-III): the genomes of soil and plant-associated and newly described type strains.</title>
        <authorList>
            <person name="Whitman W."/>
        </authorList>
    </citation>
    <scope>NUCLEOTIDE SEQUENCE [LARGE SCALE GENOMIC DNA]</scope>
    <source>
        <strain evidence="1 2">CECT 8333</strain>
    </source>
</reference>
<organism evidence="1 2">
    <name type="scientific">Fontibacillus phaseoli</name>
    <dbReference type="NCBI Taxonomy" id="1416533"/>
    <lineage>
        <taxon>Bacteria</taxon>
        <taxon>Bacillati</taxon>
        <taxon>Bacillota</taxon>
        <taxon>Bacilli</taxon>
        <taxon>Bacillales</taxon>
        <taxon>Paenibacillaceae</taxon>
        <taxon>Fontibacillus</taxon>
    </lineage>
</organism>
<evidence type="ECO:0000313" key="2">
    <source>
        <dbReference type="Proteomes" id="UP000253090"/>
    </source>
</evidence>
<sequence length="68" mass="7710">MENSAMNGIHISGVLEAFDRSYGHAGSFGDLLDIGQRRDLLVDDQDLFMQFINLYENFLLILDLKCIS</sequence>
<evidence type="ECO:0000313" key="1">
    <source>
        <dbReference type="EMBL" id="RCX19169.1"/>
    </source>
</evidence>
<protein>
    <submittedName>
        <fullName evidence="1">Uncharacterized protein</fullName>
    </submittedName>
</protein>
<name>A0A369BCB6_9BACL</name>
<dbReference type="AlphaFoldDB" id="A0A369BCB6"/>
<proteinExistence type="predicted"/>
<dbReference type="Proteomes" id="UP000253090">
    <property type="component" value="Unassembled WGS sequence"/>
</dbReference>
<gene>
    <name evidence="1" type="ORF">DFP94_105186</name>
</gene>
<comment type="caution">
    <text evidence="1">The sequence shown here is derived from an EMBL/GenBank/DDBJ whole genome shotgun (WGS) entry which is preliminary data.</text>
</comment>